<evidence type="ECO:0000256" key="3">
    <source>
        <dbReference type="ARBA" id="ARBA00022448"/>
    </source>
</evidence>
<dbReference type="GO" id="GO:0046961">
    <property type="term" value="F:proton-transporting ATPase activity, rotational mechanism"/>
    <property type="evidence" value="ECO:0007669"/>
    <property type="project" value="InterPro"/>
</dbReference>
<dbReference type="Pfam" id="PF05493">
    <property type="entry name" value="ATP_synt_H"/>
    <property type="match status" value="1"/>
</dbReference>
<evidence type="ECO:0000256" key="5">
    <source>
        <dbReference type="ARBA" id="ARBA00022781"/>
    </source>
</evidence>
<comment type="caution">
    <text evidence="10">The sequence shown here is derived from an EMBL/GenBank/DDBJ whole genome shotgun (WGS) entry which is preliminary data.</text>
</comment>
<reference evidence="10" key="1">
    <citation type="submission" date="2020-11" db="EMBL/GenBank/DDBJ databases">
        <authorList>
            <consortium name="DOE Joint Genome Institute"/>
            <person name="Ahrendt S."/>
            <person name="Riley R."/>
            <person name="Andreopoulos W."/>
            <person name="Labutti K."/>
            <person name="Pangilinan J."/>
            <person name="Ruiz-Duenas F.J."/>
            <person name="Barrasa J.M."/>
            <person name="Sanchez-Garcia M."/>
            <person name="Camarero S."/>
            <person name="Miyauchi S."/>
            <person name="Serrano A."/>
            <person name="Linde D."/>
            <person name="Babiker R."/>
            <person name="Drula E."/>
            <person name="Ayuso-Fernandez I."/>
            <person name="Pacheco R."/>
            <person name="Padilla G."/>
            <person name="Ferreira P."/>
            <person name="Barriuso J."/>
            <person name="Kellner H."/>
            <person name="Castanera R."/>
            <person name="Alfaro M."/>
            <person name="Ramirez L."/>
            <person name="Pisabarro A.G."/>
            <person name="Kuo A."/>
            <person name="Tritt A."/>
            <person name="Lipzen A."/>
            <person name="He G."/>
            <person name="Yan M."/>
            <person name="Ng V."/>
            <person name="Cullen D."/>
            <person name="Martin F."/>
            <person name="Rosso M.-N."/>
            <person name="Henrissat B."/>
            <person name="Hibbett D."/>
            <person name="Martinez A.T."/>
            <person name="Grigoriev I.V."/>
        </authorList>
    </citation>
    <scope>NUCLEOTIDE SEQUENCE</scope>
    <source>
        <strain evidence="10">ATCC 90797</strain>
    </source>
</reference>
<dbReference type="GO" id="GO:0000220">
    <property type="term" value="C:vacuolar proton-transporting V-type ATPase, V0 domain"/>
    <property type="evidence" value="ECO:0007669"/>
    <property type="project" value="TreeGrafter"/>
</dbReference>
<keyword evidence="6 9" id="KW-1133">Transmembrane helix</keyword>
<evidence type="ECO:0000313" key="10">
    <source>
        <dbReference type="EMBL" id="KAF9489451.1"/>
    </source>
</evidence>
<dbReference type="InterPro" id="IPR008389">
    <property type="entry name" value="ATPase_V0-cplx_e1/e2_su"/>
</dbReference>
<protein>
    <submittedName>
        <fullName evidence="10">Uncharacterized protein</fullName>
    </submittedName>
</protein>
<keyword evidence="4 9" id="KW-0812">Transmembrane</keyword>
<keyword evidence="8 9" id="KW-0472">Membrane</keyword>
<keyword evidence="5" id="KW-0375">Hydrogen ion transport</keyword>
<evidence type="ECO:0000256" key="7">
    <source>
        <dbReference type="ARBA" id="ARBA00023065"/>
    </source>
</evidence>
<dbReference type="GO" id="GO:0012505">
    <property type="term" value="C:endomembrane system"/>
    <property type="evidence" value="ECO:0007669"/>
    <property type="project" value="UniProtKB-SubCell"/>
</dbReference>
<dbReference type="OrthoDB" id="1508846at2759"/>
<evidence type="ECO:0000313" key="11">
    <source>
        <dbReference type="Proteomes" id="UP000807025"/>
    </source>
</evidence>
<dbReference type="GO" id="GO:0007035">
    <property type="term" value="P:vacuolar acidification"/>
    <property type="evidence" value="ECO:0007669"/>
    <property type="project" value="TreeGrafter"/>
</dbReference>
<dbReference type="PANTHER" id="PTHR12263:SF0">
    <property type="entry name" value="V-TYPE PROTON ATPASE SUBUNIT"/>
    <property type="match status" value="1"/>
</dbReference>
<feature type="transmembrane region" description="Helical" evidence="9">
    <location>
        <begin position="32"/>
        <end position="59"/>
    </location>
</feature>
<evidence type="ECO:0000256" key="8">
    <source>
        <dbReference type="ARBA" id="ARBA00023136"/>
    </source>
</evidence>
<organism evidence="10 11">
    <name type="scientific">Pleurotus eryngii</name>
    <name type="common">Boletus of the steppes</name>
    <dbReference type="NCBI Taxonomy" id="5323"/>
    <lineage>
        <taxon>Eukaryota</taxon>
        <taxon>Fungi</taxon>
        <taxon>Dikarya</taxon>
        <taxon>Basidiomycota</taxon>
        <taxon>Agaricomycotina</taxon>
        <taxon>Agaricomycetes</taxon>
        <taxon>Agaricomycetidae</taxon>
        <taxon>Agaricales</taxon>
        <taxon>Pleurotineae</taxon>
        <taxon>Pleurotaceae</taxon>
        <taxon>Pleurotus</taxon>
    </lineage>
</organism>
<gene>
    <name evidence="10" type="ORF">BDN71DRAFT_321540</name>
</gene>
<evidence type="ECO:0000256" key="4">
    <source>
        <dbReference type="ARBA" id="ARBA00022692"/>
    </source>
</evidence>
<keyword evidence="11" id="KW-1185">Reference proteome</keyword>
<dbReference type="AlphaFoldDB" id="A0A9P5ZPE4"/>
<evidence type="ECO:0000256" key="9">
    <source>
        <dbReference type="SAM" id="Phobius"/>
    </source>
</evidence>
<evidence type="ECO:0000256" key="1">
    <source>
        <dbReference type="ARBA" id="ARBA00004127"/>
    </source>
</evidence>
<comment type="subcellular location">
    <subcellularLocation>
        <location evidence="1">Endomembrane system</location>
        <topology evidence="1">Multi-pass membrane protein</topology>
    </subcellularLocation>
</comment>
<dbReference type="Proteomes" id="UP000807025">
    <property type="component" value="Unassembled WGS sequence"/>
</dbReference>
<accession>A0A9P5ZPE4</accession>
<proteinExistence type="inferred from homology"/>
<dbReference type="PANTHER" id="PTHR12263">
    <property type="entry name" value="VACUOLAR ATP SYNTHASE SUBUNIT H"/>
    <property type="match status" value="1"/>
</dbReference>
<feature type="transmembrane region" description="Helical" evidence="9">
    <location>
        <begin position="71"/>
        <end position="90"/>
    </location>
</feature>
<keyword evidence="3" id="KW-0813">Transport</keyword>
<keyword evidence="7" id="KW-0406">Ion transport</keyword>
<evidence type="ECO:0000256" key="2">
    <source>
        <dbReference type="ARBA" id="ARBA00008328"/>
    </source>
</evidence>
<evidence type="ECO:0000256" key="6">
    <source>
        <dbReference type="ARBA" id="ARBA00022989"/>
    </source>
</evidence>
<dbReference type="EMBL" id="MU154671">
    <property type="protein sequence ID" value="KAF9489451.1"/>
    <property type="molecule type" value="Genomic_DNA"/>
</dbReference>
<sequence length="105" mass="11700">MMLSESRKGDGWFSHAERPTFLSRRARLKPTIFSPTMSGFPVILLLIVTLGVMTSAALFTPKGPHQVTIRTAIMLTVAACYLLWMVTYMAQLHPLVAPRRSPLAE</sequence>
<comment type="similarity">
    <text evidence="2">Belongs to the V-ATPase e1/e2 subunit family.</text>
</comment>
<name>A0A9P5ZPE4_PLEER</name>